<sequence>MSTYRQPGTVLTDHVFSVPLDHGAPDGERIELYAREVVAAERAEDDLPWLLYFQGGPGIGSPRPIGRQDWLDRALRDYRVLLLDQRGTGRSTPANRATLARFADPRDQAAYLAHFRADSIVLDAELIRRELIGDAPWSVLGQSFGGFCAVTYLSFAPEGLREVFITGGLPGLSATPDDVYRATYRRVEEKNDAHYRRYPHDVERVRELAAHLRDHDVRLPNGARFTVEALQALGRMLGSGSGSHALHYLIEDASADGTSRPSDGFLAQAEAHLSFAATPLYALLHEPCYAQGHGATAWSAQRIRAEFPRFDADTALAQGEPVLFTGEMIYPWMFEADPVLRPLREAAELIAARETWPRLYDPARLRANEVPVAAAVYHDDMYVDRDLSLETARTVNGLRAWVTNEYEHDGLRVSGGAVLDRLMAMVHGRV</sequence>
<dbReference type="InterPro" id="IPR002410">
    <property type="entry name" value="Peptidase_S33"/>
</dbReference>
<organism evidence="4 5">
    <name type="scientific">Marinactinospora thermotolerans DSM 45154</name>
    <dbReference type="NCBI Taxonomy" id="1122192"/>
    <lineage>
        <taxon>Bacteria</taxon>
        <taxon>Bacillati</taxon>
        <taxon>Actinomycetota</taxon>
        <taxon>Actinomycetes</taxon>
        <taxon>Streptosporangiales</taxon>
        <taxon>Nocardiopsidaceae</taxon>
        <taxon>Marinactinospora</taxon>
    </lineage>
</organism>
<dbReference type="InterPro" id="IPR029058">
    <property type="entry name" value="AB_hydrolase_fold"/>
</dbReference>
<dbReference type="GO" id="GO:0006508">
    <property type="term" value="P:proteolysis"/>
    <property type="evidence" value="ECO:0007669"/>
    <property type="project" value="InterPro"/>
</dbReference>
<reference evidence="4 5" key="1">
    <citation type="submission" date="2017-02" db="EMBL/GenBank/DDBJ databases">
        <authorList>
            <person name="Peterson S.W."/>
        </authorList>
    </citation>
    <scope>NUCLEOTIDE SEQUENCE [LARGE SCALE GENOMIC DNA]</scope>
    <source>
        <strain evidence="4 5">DSM 45154</strain>
    </source>
</reference>
<feature type="domain" description="AB hydrolase-1" evidence="3">
    <location>
        <begin position="48"/>
        <end position="191"/>
    </location>
</feature>
<evidence type="ECO:0000256" key="2">
    <source>
        <dbReference type="ARBA" id="ARBA00022801"/>
    </source>
</evidence>
<evidence type="ECO:0000313" key="4">
    <source>
        <dbReference type="EMBL" id="SJZ93607.1"/>
    </source>
</evidence>
<dbReference type="Proteomes" id="UP000190637">
    <property type="component" value="Unassembled WGS sequence"/>
</dbReference>
<dbReference type="Pfam" id="PF00561">
    <property type="entry name" value="Abhydrolase_1"/>
    <property type="match status" value="1"/>
</dbReference>
<accession>A0A1T4PQV6</accession>
<dbReference type="SUPFAM" id="SSF53474">
    <property type="entry name" value="alpha/beta-Hydrolases"/>
    <property type="match status" value="1"/>
</dbReference>
<dbReference type="OrthoDB" id="9796770at2"/>
<dbReference type="PANTHER" id="PTHR43248">
    <property type="entry name" value="2-SUCCINYL-6-HYDROXY-2,4-CYCLOHEXADIENE-1-CARBOXYLATE SYNTHASE"/>
    <property type="match status" value="1"/>
</dbReference>
<keyword evidence="2" id="KW-0378">Hydrolase</keyword>
<name>A0A1T4PQV6_9ACTN</name>
<dbReference type="AlphaFoldDB" id="A0A1T4PQV6"/>
<dbReference type="InterPro" id="IPR051601">
    <property type="entry name" value="Serine_prot/Carboxylest_S33"/>
</dbReference>
<dbReference type="GO" id="GO:0004177">
    <property type="term" value="F:aminopeptidase activity"/>
    <property type="evidence" value="ECO:0007669"/>
    <property type="project" value="UniProtKB-EC"/>
</dbReference>
<dbReference type="Gene3D" id="3.40.50.1820">
    <property type="entry name" value="alpha/beta hydrolase"/>
    <property type="match status" value="1"/>
</dbReference>
<gene>
    <name evidence="4" type="ORF">SAMN02745673_01941</name>
</gene>
<proteinExistence type="inferred from homology"/>
<dbReference type="PANTHER" id="PTHR43248:SF2">
    <property type="entry name" value="PROLYL AMINOPEPTIDASE"/>
    <property type="match status" value="1"/>
</dbReference>
<evidence type="ECO:0000313" key="5">
    <source>
        <dbReference type="Proteomes" id="UP000190637"/>
    </source>
</evidence>
<evidence type="ECO:0000256" key="1">
    <source>
        <dbReference type="ARBA" id="ARBA00010088"/>
    </source>
</evidence>
<dbReference type="STRING" id="1122192.SAMN02745673_01941"/>
<comment type="similarity">
    <text evidence="1">Belongs to the peptidase S33 family.</text>
</comment>
<keyword evidence="5" id="KW-1185">Reference proteome</keyword>
<dbReference type="PRINTS" id="PR00793">
    <property type="entry name" value="PROAMNOPTASE"/>
</dbReference>
<protein>
    <submittedName>
        <fullName evidence="4">Lysophospholipase</fullName>
    </submittedName>
</protein>
<dbReference type="EMBL" id="FUWS01000004">
    <property type="protein sequence ID" value="SJZ93607.1"/>
    <property type="molecule type" value="Genomic_DNA"/>
</dbReference>
<evidence type="ECO:0000259" key="3">
    <source>
        <dbReference type="Pfam" id="PF00561"/>
    </source>
</evidence>
<dbReference type="InterPro" id="IPR000073">
    <property type="entry name" value="AB_hydrolase_1"/>
</dbReference>
<dbReference type="RefSeq" id="WP_078761265.1">
    <property type="nucleotide sequence ID" value="NZ_FUWS01000004.1"/>
</dbReference>